<name>A0A369B220_9ENTE</name>
<proteinExistence type="predicted"/>
<dbReference type="EMBL" id="NGJX01000002">
    <property type="protein sequence ID" value="RSU04408.1"/>
    <property type="molecule type" value="Genomic_DNA"/>
</dbReference>
<gene>
    <name evidence="1" type="ORF">CBF32_03250</name>
</gene>
<dbReference type="GeneID" id="63145031"/>
<accession>A0A369B220</accession>
<dbReference type="InterPro" id="IPR014871">
    <property type="entry name" value="dUTPase/dCTP_pyrophosphatase"/>
</dbReference>
<keyword evidence="2" id="KW-1185">Reference proteome</keyword>
<evidence type="ECO:0000313" key="2">
    <source>
        <dbReference type="Proteomes" id="UP000288197"/>
    </source>
</evidence>
<evidence type="ECO:0000313" key="1">
    <source>
        <dbReference type="EMBL" id="RSU04408.1"/>
    </source>
</evidence>
<dbReference type="Proteomes" id="UP000288197">
    <property type="component" value="Unassembled WGS sequence"/>
</dbReference>
<protein>
    <submittedName>
        <fullName evidence="1">Uncharacterized protein</fullName>
    </submittedName>
</protein>
<dbReference type="SUPFAM" id="SSF101386">
    <property type="entry name" value="all-alpha NTP pyrophosphatases"/>
    <property type="match status" value="1"/>
</dbReference>
<dbReference type="OrthoDB" id="5506143at2"/>
<dbReference type="RefSeq" id="WP_114288401.1">
    <property type="nucleotide sequence ID" value="NZ_CP081459.1"/>
</dbReference>
<reference evidence="1 2" key="1">
    <citation type="submission" date="2017-05" db="EMBL/GenBank/DDBJ databases">
        <title>Vagococcus spp. assemblies.</title>
        <authorList>
            <person name="Gulvik C.A."/>
        </authorList>
    </citation>
    <scope>NUCLEOTIDE SEQUENCE [LARGE SCALE GENOMIC DNA]</scope>
    <source>
        <strain evidence="1 2">NCFB 2497</strain>
    </source>
</reference>
<dbReference type="InterPro" id="IPR016947">
    <property type="entry name" value="UCP030140"/>
</dbReference>
<sequence>MNFKKLQAMQLELDNSILSAKPQMTAEERFNKTLVALNVEVAEVANCAEHFKFWEDNKGKVDDKRFKFYGLKRINETNPKPRKMIDNNNSDVITVEQAHKLTLVEEFSDCLHFILSLANQLNEEIDISENEVPGNSKFKEENYLNIQSAILAMRHDSYFESLVFNFFDYIVSLGITTQELEQVYYEKNEENYRRLREGY</sequence>
<organism evidence="1 2">
    <name type="scientific">Vagococcus fluvialis</name>
    <dbReference type="NCBI Taxonomy" id="2738"/>
    <lineage>
        <taxon>Bacteria</taxon>
        <taxon>Bacillati</taxon>
        <taxon>Bacillota</taxon>
        <taxon>Bacilli</taxon>
        <taxon>Lactobacillales</taxon>
        <taxon>Enterococcaceae</taxon>
        <taxon>Vagococcus</taxon>
    </lineage>
</organism>
<dbReference type="AlphaFoldDB" id="A0A369B220"/>
<comment type="caution">
    <text evidence="1">The sequence shown here is derived from an EMBL/GenBank/DDBJ whole genome shotgun (WGS) entry which is preliminary data.</text>
</comment>
<dbReference type="Pfam" id="PF08761">
    <property type="entry name" value="dUTPase_2"/>
    <property type="match status" value="2"/>
</dbReference>
<dbReference type="Gene3D" id="1.10.4010.10">
    <property type="entry name" value="Type II deoxyuridine triphosphatase"/>
    <property type="match status" value="1"/>
</dbReference>
<dbReference type="PIRSF" id="PIRSF030140">
    <property type="entry name" value="UCP030140"/>
    <property type="match status" value="1"/>
</dbReference>